<sequence length="111" mass="12194">MKRGDLVTIVVNGDYGKPRPAFILQSDAFELLPSVTVLQITSDVHDEHLARITVNPSLENGLRERSQVMIDRAMTVPRTKVGRVFGHLDNETIANINKAVMLFLGLGASPV</sequence>
<dbReference type="InterPro" id="IPR003477">
    <property type="entry name" value="PemK-like"/>
</dbReference>
<dbReference type="AlphaFoldDB" id="A0A2P7AKT0"/>
<accession>A0A2P7AKT0</accession>
<keyword evidence="2" id="KW-1185">Reference proteome</keyword>
<protein>
    <submittedName>
        <fullName evidence="1">Growth inhibitor PemK</fullName>
    </submittedName>
</protein>
<dbReference type="InterPro" id="IPR011067">
    <property type="entry name" value="Plasmid_toxin/cell-grow_inhib"/>
</dbReference>
<comment type="caution">
    <text evidence="1">The sequence shown here is derived from an EMBL/GenBank/DDBJ whole genome shotgun (WGS) entry which is preliminary data.</text>
</comment>
<proteinExistence type="predicted"/>
<dbReference type="Proteomes" id="UP000241158">
    <property type="component" value="Unassembled WGS sequence"/>
</dbReference>
<dbReference type="Gene3D" id="2.30.30.110">
    <property type="match status" value="1"/>
</dbReference>
<dbReference type="GO" id="GO:0003677">
    <property type="term" value="F:DNA binding"/>
    <property type="evidence" value="ECO:0007669"/>
    <property type="project" value="InterPro"/>
</dbReference>
<gene>
    <name evidence="1" type="ORF">CU100_24845</name>
</gene>
<name>A0A2P7AKT0_9HYPH</name>
<organism evidence="1 2">
    <name type="scientific">Phyllobacterium endophyticum</name>
    <dbReference type="NCBI Taxonomy" id="1149773"/>
    <lineage>
        <taxon>Bacteria</taxon>
        <taxon>Pseudomonadati</taxon>
        <taxon>Pseudomonadota</taxon>
        <taxon>Alphaproteobacteria</taxon>
        <taxon>Hyphomicrobiales</taxon>
        <taxon>Phyllobacteriaceae</taxon>
        <taxon>Phyllobacterium</taxon>
    </lineage>
</organism>
<dbReference type="EMBL" id="PGGN01000007">
    <property type="protein sequence ID" value="PSH54813.1"/>
    <property type="molecule type" value="Genomic_DNA"/>
</dbReference>
<dbReference type="OrthoDB" id="3196747at2"/>
<dbReference type="SUPFAM" id="SSF50118">
    <property type="entry name" value="Cell growth inhibitor/plasmid maintenance toxic component"/>
    <property type="match status" value="1"/>
</dbReference>
<evidence type="ECO:0000313" key="2">
    <source>
        <dbReference type="Proteomes" id="UP000241158"/>
    </source>
</evidence>
<evidence type="ECO:0000313" key="1">
    <source>
        <dbReference type="EMBL" id="PSH54813.1"/>
    </source>
</evidence>
<dbReference type="Pfam" id="PF02452">
    <property type="entry name" value="PemK_toxin"/>
    <property type="match status" value="1"/>
</dbReference>
<reference evidence="2" key="1">
    <citation type="submission" date="2017-11" db="EMBL/GenBank/DDBJ databases">
        <authorList>
            <person name="Kuznetsova I."/>
            <person name="Sazanova A."/>
            <person name="Chirak E."/>
            <person name="Safronova V."/>
            <person name="Willems A."/>
        </authorList>
    </citation>
    <scope>NUCLEOTIDE SEQUENCE [LARGE SCALE GENOMIC DNA]</scope>
    <source>
        <strain evidence="2">PEPV15</strain>
    </source>
</reference>
<dbReference type="RefSeq" id="WP_106719327.1">
    <property type="nucleotide sequence ID" value="NZ_JACHXT010000001.1"/>
</dbReference>